<dbReference type="EC" id="2.1.1.199" evidence="6"/>
<organism evidence="7">
    <name type="scientific">Candidatus Electrothrix aestuarii</name>
    <dbReference type="NCBI Taxonomy" id="3062594"/>
    <lineage>
        <taxon>Bacteria</taxon>
        <taxon>Pseudomonadati</taxon>
        <taxon>Thermodesulfobacteriota</taxon>
        <taxon>Desulfobulbia</taxon>
        <taxon>Desulfobulbales</taxon>
        <taxon>Desulfobulbaceae</taxon>
        <taxon>Candidatus Electrothrix</taxon>
    </lineage>
</organism>
<dbReference type="InterPro" id="IPR002903">
    <property type="entry name" value="RsmH"/>
</dbReference>
<evidence type="ECO:0000256" key="1">
    <source>
        <dbReference type="ARBA" id="ARBA00010396"/>
    </source>
</evidence>
<feature type="binding site" evidence="6">
    <location>
        <position position="123"/>
    </location>
    <ligand>
        <name>S-adenosyl-L-methionine</name>
        <dbReference type="ChEBI" id="CHEBI:59789"/>
    </ligand>
</feature>
<comment type="catalytic activity">
    <reaction evidence="6">
        <text>cytidine(1402) in 16S rRNA + S-adenosyl-L-methionine = N(4)-methylcytidine(1402) in 16S rRNA + S-adenosyl-L-homocysteine + H(+)</text>
        <dbReference type="Rhea" id="RHEA:42928"/>
        <dbReference type="Rhea" id="RHEA-COMP:10286"/>
        <dbReference type="Rhea" id="RHEA-COMP:10287"/>
        <dbReference type="ChEBI" id="CHEBI:15378"/>
        <dbReference type="ChEBI" id="CHEBI:57856"/>
        <dbReference type="ChEBI" id="CHEBI:59789"/>
        <dbReference type="ChEBI" id="CHEBI:74506"/>
        <dbReference type="ChEBI" id="CHEBI:82748"/>
        <dbReference type="EC" id="2.1.1.199"/>
    </reaction>
</comment>
<evidence type="ECO:0000256" key="2">
    <source>
        <dbReference type="ARBA" id="ARBA00022552"/>
    </source>
</evidence>
<gene>
    <name evidence="6 7" type="primary">rsmH</name>
    <name evidence="7" type="ORF">Q3M24_05425</name>
</gene>
<dbReference type="GO" id="GO:0071424">
    <property type="term" value="F:rRNA (cytosine-N4-)-methyltransferase activity"/>
    <property type="evidence" value="ECO:0007669"/>
    <property type="project" value="UniProtKB-UniRule"/>
</dbReference>
<evidence type="ECO:0000256" key="3">
    <source>
        <dbReference type="ARBA" id="ARBA00022603"/>
    </source>
</evidence>
<evidence type="ECO:0000256" key="4">
    <source>
        <dbReference type="ARBA" id="ARBA00022679"/>
    </source>
</evidence>
<dbReference type="InterPro" id="IPR023397">
    <property type="entry name" value="SAM-dep_MeTrfase_MraW_recog"/>
</dbReference>
<reference evidence="7" key="2">
    <citation type="submission" date="2024-06" db="EMBL/GenBank/DDBJ databases">
        <authorList>
            <person name="Plum-Jensen L.E."/>
            <person name="Schramm A."/>
            <person name="Marshall I.P.G."/>
        </authorList>
    </citation>
    <scope>NUCLEOTIDE SEQUENCE</scope>
    <source>
        <strain evidence="7">Rat1</strain>
    </source>
</reference>
<dbReference type="GO" id="GO:0005737">
    <property type="term" value="C:cytoplasm"/>
    <property type="evidence" value="ECO:0007669"/>
    <property type="project" value="UniProtKB-SubCell"/>
</dbReference>
<dbReference type="SUPFAM" id="SSF53335">
    <property type="entry name" value="S-adenosyl-L-methionine-dependent methyltransferases"/>
    <property type="match status" value="1"/>
</dbReference>
<feature type="binding site" evidence="6">
    <location>
        <position position="64"/>
    </location>
    <ligand>
        <name>S-adenosyl-L-methionine</name>
        <dbReference type="ChEBI" id="CHEBI:59789"/>
    </ligand>
</feature>
<keyword evidence="2 6" id="KW-0698">rRNA processing</keyword>
<accession>A0AAU8LZ33</accession>
<keyword evidence="5 6" id="KW-0949">S-adenosyl-L-methionine</keyword>
<dbReference type="HAMAP" id="MF_01007">
    <property type="entry name" value="16SrRNA_methyltr_H"/>
    <property type="match status" value="1"/>
</dbReference>
<dbReference type="Gene3D" id="1.10.150.170">
    <property type="entry name" value="Putative methyltransferase TM0872, insert domain"/>
    <property type="match status" value="1"/>
</dbReference>
<dbReference type="KEGG" id="eaj:Q3M24_05425"/>
<sequence>MTTQSVFAQQDARDLHIPVLFQEVLEWLQPCSPGCYVDGTLGLGGHTELILEQSAPEGRVLGFEWDAQAAEFAAKRLSGFGERFQLIHASYADMAEEIQHQGQNGVDGLVDGILVDLGVSSLQLDCPERGFSFREEAPLDMRMDTRREVTAEQLVNRLSQEELADIFFHYGEERQARRVARFLVEAREQEKVMTTRQLADLVALSIPKKYHPKKIHVATKVFQALRIAVNRELENLTRLLTDGPKLLKPGARFCIITFHSLEDRIVKQAFAKTPYYRVLTNKPVLPTAEEVRSNARARSAKLRVAERL</sequence>
<feature type="binding site" evidence="6">
    <location>
        <position position="91"/>
    </location>
    <ligand>
        <name>S-adenosyl-L-methionine</name>
        <dbReference type="ChEBI" id="CHEBI:59789"/>
    </ligand>
</feature>
<keyword evidence="6" id="KW-0963">Cytoplasm</keyword>
<dbReference type="SUPFAM" id="SSF81799">
    <property type="entry name" value="Putative methyltransferase TM0872, insert domain"/>
    <property type="match status" value="1"/>
</dbReference>
<proteinExistence type="inferred from homology"/>
<dbReference type="PIRSF" id="PIRSF004486">
    <property type="entry name" value="MraW"/>
    <property type="match status" value="1"/>
</dbReference>
<comment type="subcellular location">
    <subcellularLocation>
        <location evidence="6">Cytoplasm</location>
    </subcellularLocation>
</comment>
<dbReference type="AlphaFoldDB" id="A0AAU8LZ33"/>
<protein>
    <recommendedName>
        <fullName evidence="6">Ribosomal RNA small subunit methyltransferase H</fullName>
        <ecNumber evidence="6">2.1.1.199</ecNumber>
    </recommendedName>
    <alternativeName>
        <fullName evidence="6">16S rRNA m(4)C1402 methyltransferase</fullName>
    </alternativeName>
    <alternativeName>
        <fullName evidence="6">rRNA (cytosine-N(4)-)-methyltransferase RsmH</fullName>
    </alternativeName>
</protein>
<evidence type="ECO:0000256" key="5">
    <source>
        <dbReference type="ARBA" id="ARBA00022691"/>
    </source>
</evidence>
<evidence type="ECO:0000313" key="7">
    <source>
        <dbReference type="EMBL" id="XCN74190.1"/>
    </source>
</evidence>
<evidence type="ECO:0000256" key="6">
    <source>
        <dbReference type="HAMAP-Rule" id="MF_01007"/>
    </source>
</evidence>
<dbReference type="EMBL" id="CP159373">
    <property type="protein sequence ID" value="XCN74190.1"/>
    <property type="molecule type" value="Genomic_DNA"/>
</dbReference>
<dbReference type="PANTHER" id="PTHR11265:SF0">
    <property type="entry name" value="12S RRNA N4-METHYLCYTIDINE METHYLTRANSFERASE"/>
    <property type="match status" value="1"/>
</dbReference>
<dbReference type="NCBIfam" id="TIGR00006">
    <property type="entry name" value="16S rRNA (cytosine(1402)-N(4))-methyltransferase RsmH"/>
    <property type="match status" value="1"/>
</dbReference>
<feature type="binding site" evidence="6">
    <location>
        <position position="116"/>
    </location>
    <ligand>
        <name>S-adenosyl-L-methionine</name>
        <dbReference type="ChEBI" id="CHEBI:59789"/>
    </ligand>
</feature>
<dbReference type="FunFam" id="1.10.150.170:FF:000003">
    <property type="entry name" value="Ribosomal RNA small subunit methyltransferase H"/>
    <property type="match status" value="1"/>
</dbReference>
<dbReference type="PANTHER" id="PTHR11265">
    <property type="entry name" value="S-ADENOSYL-METHYLTRANSFERASE MRAW"/>
    <property type="match status" value="1"/>
</dbReference>
<keyword evidence="4 6" id="KW-0808">Transferase</keyword>
<dbReference type="InterPro" id="IPR029063">
    <property type="entry name" value="SAM-dependent_MTases_sf"/>
</dbReference>
<dbReference type="GO" id="GO:0070475">
    <property type="term" value="P:rRNA base methylation"/>
    <property type="evidence" value="ECO:0007669"/>
    <property type="project" value="UniProtKB-UniRule"/>
</dbReference>
<name>A0AAU8LZ33_9BACT</name>
<comment type="similarity">
    <text evidence="1 6">Belongs to the methyltransferase superfamily. RsmH family.</text>
</comment>
<dbReference type="Gene3D" id="3.40.50.150">
    <property type="entry name" value="Vaccinia Virus protein VP39"/>
    <property type="match status" value="1"/>
</dbReference>
<reference evidence="7" key="1">
    <citation type="journal article" date="2024" name="Syst. Appl. Microbiol.">
        <title>First single-strain enrichments of Electrothrix cable bacteria, description of E. aestuarii sp. nov. and E. rattekaaiensis sp. nov., and proposal of a cable bacteria taxonomy following the rules of the SeqCode.</title>
        <authorList>
            <person name="Plum-Jensen L.E."/>
            <person name="Schramm A."/>
            <person name="Marshall I.P.G."/>
        </authorList>
    </citation>
    <scope>NUCLEOTIDE SEQUENCE</scope>
    <source>
        <strain evidence="7">Rat1</strain>
    </source>
</reference>
<comment type="function">
    <text evidence="6">Specifically methylates the N4 position of cytidine in position 1402 (C1402) of 16S rRNA.</text>
</comment>
<keyword evidence="3 6" id="KW-0489">Methyltransferase</keyword>
<dbReference type="Pfam" id="PF01795">
    <property type="entry name" value="Methyltransf_5"/>
    <property type="match status" value="1"/>
</dbReference>
<feature type="binding site" evidence="6">
    <location>
        <begin position="44"/>
        <end position="46"/>
    </location>
    <ligand>
        <name>S-adenosyl-L-methionine</name>
        <dbReference type="ChEBI" id="CHEBI:59789"/>
    </ligand>
</feature>